<dbReference type="AlphaFoldDB" id="A0A151T4Z2"/>
<feature type="domain" description="Reverse transcriptase Ty1/copia-type" evidence="1">
    <location>
        <begin position="1"/>
        <end position="70"/>
    </location>
</feature>
<evidence type="ECO:0000313" key="3">
    <source>
        <dbReference type="Proteomes" id="UP000075243"/>
    </source>
</evidence>
<dbReference type="Pfam" id="PF07727">
    <property type="entry name" value="RVT_2"/>
    <property type="match status" value="1"/>
</dbReference>
<reference evidence="2 3" key="1">
    <citation type="journal article" date="2012" name="Nat. Biotechnol.">
        <title>Draft genome sequence of pigeonpea (Cajanus cajan), an orphan legume crop of resource-poor farmers.</title>
        <authorList>
            <person name="Varshney R.K."/>
            <person name="Chen W."/>
            <person name="Li Y."/>
            <person name="Bharti A.K."/>
            <person name="Saxena R.K."/>
            <person name="Schlueter J.A."/>
            <person name="Donoghue M.T."/>
            <person name="Azam S."/>
            <person name="Fan G."/>
            <person name="Whaley A.M."/>
            <person name="Farmer A.D."/>
            <person name="Sheridan J."/>
            <person name="Iwata A."/>
            <person name="Tuteja R."/>
            <person name="Penmetsa R.V."/>
            <person name="Wu W."/>
            <person name="Upadhyaya H.D."/>
            <person name="Yang S.P."/>
            <person name="Shah T."/>
            <person name="Saxena K.B."/>
            <person name="Michael T."/>
            <person name="McCombie W.R."/>
            <person name="Yang B."/>
            <person name="Zhang G."/>
            <person name="Yang H."/>
            <person name="Wang J."/>
            <person name="Spillane C."/>
            <person name="Cook D.R."/>
            <person name="May G.D."/>
            <person name="Xu X."/>
            <person name="Jackson S.A."/>
        </authorList>
    </citation>
    <scope>NUCLEOTIDE SEQUENCE [LARGE SCALE GENOMIC DNA]</scope>
    <source>
        <strain evidence="3">cv. Asha</strain>
    </source>
</reference>
<dbReference type="Gramene" id="C.cajan_16178.t">
    <property type="protein sequence ID" value="C.cajan_16178.t"/>
    <property type="gene ID" value="C.cajan_16178"/>
</dbReference>
<dbReference type="InterPro" id="IPR043502">
    <property type="entry name" value="DNA/RNA_pol_sf"/>
</dbReference>
<dbReference type="PANTHER" id="PTHR11439:SF486">
    <property type="entry name" value="RLK (RECEPTOR-LIKE KINASE) PROTEIN, PUTATIVE-RELATED"/>
    <property type="match status" value="1"/>
</dbReference>
<organism evidence="2 3">
    <name type="scientific">Cajanus cajan</name>
    <name type="common">Pigeon pea</name>
    <name type="synonym">Cajanus indicus</name>
    <dbReference type="NCBI Taxonomy" id="3821"/>
    <lineage>
        <taxon>Eukaryota</taxon>
        <taxon>Viridiplantae</taxon>
        <taxon>Streptophyta</taxon>
        <taxon>Embryophyta</taxon>
        <taxon>Tracheophyta</taxon>
        <taxon>Spermatophyta</taxon>
        <taxon>Magnoliopsida</taxon>
        <taxon>eudicotyledons</taxon>
        <taxon>Gunneridae</taxon>
        <taxon>Pentapetalae</taxon>
        <taxon>rosids</taxon>
        <taxon>fabids</taxon>
        <taxon>Fabales</taxon>
        <taxon>Fabaceae</taxon>
        <taxon>Papilionoideae</taxon>
        <taxon>50 kb inversion clade</taxon>
        <taxon>NPAAA clade</taxon>
        <taxon>indigoferoid/millettioid clade</taxon>
        <taxon>Phaseoleae</taxon>
        <taxon>Cajanus</taxon>
    </lineage>
</organism>
<dbReference type="EMBL" id="CM003610">
    <property type="protein sequence ID" value="KYP62129.1"/>
    <property type="molecule type" value="Genomic_DNA"/>
</dbReference>
<keyword evidence="3" id="KW-1185">Reference proteome</keyword>
<dbReference type="PANTHER" id="PTHR11439">
    <property type="entry name" value="GAG-POL-RELATED RETROTRANSPOSON"/>
    <property type="match status" value="1"/>
</dbReference>
<dbReference type="Proteomes" id="UP000075243">
    <property type="component" value="Chromosome 8"/>
</dbReference>
<gene>
    <name evidence="2" type="ORF">KK1_016654</name>
</gene>
<evidence type="ECO:0000313" key="2">
    <source>
        <dbReference type="EMBL" id="KYP62129.1"/>
    </source>
</evidence>
<protein>
    <recommendedName>
        <fullName evidence="1">Reverse transcriptase Ty1/copia-type domain-containing protein</fullName>
    </recommendedName>
</protein>
<proteinExistence type="predicted"/>
<evidence type="ECO:0000259" key="1">
    <source>
        <dbReference type="Pfam" id="PF07727"/>
    </source>
</evidence>
<dbReference type="SUPFAM" id="SSF56672">
    <property type="entry name" value="DNA/RNA polymerases"/>
    <property type="match status" value="1"/>
</dbReference>
<dbReference type="InterPro" id="IPR013103">
    <property type="entry name" value="RVT_2"/>
</dbReference>
<sequence>MFVKHSVEGKVALFIVYVNDIVITGNDYDQIKHLKGILAKKFEVKDLGQLKYFLGMKIARTKNGIYVSGCKAANTPIEPEKRSEEDSPSTNKDRYQSLVGKLIYLTHTRPDIGFAVSLGSRYTSNPTKAHMKTANKILQYLKGTPGRGLYFKKNSNKSIEVYTDSDWAGCPSFVVGLSINWMLKMPFFMGICLRKFTWSNLLGLLLRGSLSVWYVVSANHFMVLSSLQGHGLVDLVP</sequence>
<accession>A0A151T4Z2</accession>
<name>A0A151T4Z2_CAJCA</name>